<gene>
    <name evidence="1" type="ORF">D5R40_33160</name>
</gene>
<accession>A0A3N6P5G3</accession>
<organism evidence="1 2">
    <name type="scientific">Okeania hirsuta</name>
    <dbReference type="NCBI Taxonomy" id="1458930"/>
    <lineage>
        <taxon>Bacteria</taxon>
        <taxon>Bacillati</taxon>
        <taxon>Cyanobacteriota</taxon>
        <taxon>Cyanophyceae</taxon>
        <taxon>Oscillatoriophycideae</taxon>
        <taxon>Oscillatoriales</taxon>
        <taxon>Microcoleaceae</taxon>
        <taxon>Okeania</taxon>
    </lineage>
</organism>
<comment type="caution">
    <text evidence="1">The sequence shown here is derived from an EMBL/GenBank/DDBJ whole genome shotgun (WGS) entry which is preliminary data.</text>
</comment>
<evidence type="ECO:0000313" key="1">
    <source>
        <dbReference type="EMBL" id="RQH17838.1"/>
    </source>
</evidence>
<reference evidence="1 2" key="1">
    <citation type="journal article" date="2018" name="ACS Chem. Biol.">
        <title>Ketoreductase domain dysfunction expands chemodiversity: malyngamide biosynthesis in the cyanobacterium Okeania hirsuta.</title>
        <authorList>
            <person name="Moss N.A."/>
            <person name="Leao T."/>
            <person name="Rankin M."/>
            <person name="McCullough T.M."/>
            <person name="Qu P."/>
            <person name="Korobeynikov A."/>
            <person name="Smith J.L."/>
            <person name="Gerwick L."/>
            <person name="Gerwick W.H."/>
        </authorList>
    </citation>
    <scope>NUCLEOTIDE SEQUENCE [LARGE SCALE GENOMIC DNA]</scope>
    <source>
        <strain evidence="1 2">PAB10Feb10-1</strain>
    </source>
</reference>
<protein>
    <submittedName>
        <fullName evidence="1">Uncharacterized protein</fullName>
    </submittedName>
</protein>
<dbReference type="EMBL" id="RCBY01000489">
    <property type="protein sequence ID" value="RQH17838.1"/>
    <property type="molecule type" value="Genomic_DNA"/>
</dbReference>
<keyword evidence="2" id="KW-1185">Reference proteome</keyword>
<name>A0A3N6P5G3_9CYAN</name>
<dbReference type="RefSeq" id="WP_124145214.1">
    <property type="nucleotide sequence ID" value="NZ_CAWOKI010000071.1"/>
</dbReference>
<evidence type="ECO:0000313" key="2">
    <source>
        <dbReference type="Proteomes" id="UP000269154"/>
    </source>
</evidence>
<proteinExistence type="predicted"/>
<dbReference type="Proteomes" id="UP000269154">
    <property type="component" value="Unassembled WGS sequence"/>
</dbReference>
<sequence length="194" mass="21654">MAIYMKKLRLISIGLFTALTLLIFNYIVGNWHQISLLKPAKAEDVTNSLITLSSRLYKDSKFEIGIIEDYQQKIIAGVPVFESPEGNLAYTVVVKPQVNLQQLDNQTLAIIAINEFARGEDFKPQEFQIIKPGEIALPWSGSLTINNNTQPISGIILARQIDRNVFLLLISATDAKTEKITQILQVLSKSLKAV</sequence>
<dbReference type="AlphaFoldDB" id="A0A3N6P5G3"/>